<feature type="domain" description="F-box" evidence="1">
    <location>
        <begin position="1"/>
        <end position="50"/>
    </location>
</feature>
<name>A0A367J6S3_RHIST</name>
<dbReference type="InterPro" id="IPR032675">
    <property type="entry name" value="LRR_dom_sf"/>
</dbReference>
<organism evidence="2 3">
    <name type="scientific">Rhizopus stolonifer</name>
    <name type="common">Rhizopus nigricans</name>
    <dbReference type="NCBI Taxonomy" id="4846"/>
    <lineage>
        <taxon>Eukaryota</taxon>
        <taxon>Fungi</taxon>
        <taxon>Fungi incertae sedis</taxon>
        <taxon>Mucoromycota</taxon>
        <taxon>Mucoromycotina</taxon>
        <taxon>Mucoromycetes</taxon>
        <taxon>Mucorales</taxon>
        <taxon>Mucorineae</taxon>
        <taxon>Rhizopodaceae</taxon>
        <taxon>Rhizopus</taxon>
    </lineage>
</organism>
<dbReference type="SUPFAM" id="SSF81383">
    <property type="entry name" value="F-box domain"/>
    <property type="match status" value="1"/>
</dbReference>
<dbReference type="PROSITE" id="PS50181">
    <property type="entry name" value="FBOX"/>
    <property type="match status" value="1"/>
</dbReference>
<evidence type="ECO:0000259" key="1">
    <source>
        <dbReference type="PROSITE" id="PS50181"/>
    </source>
</evidence>
<dbReference type="InterPro" id="IPR001810">
    <property type="entry name" value="F-box_dom"/>
</dbReference>
<gene>
    <name evidence="2" type="ORF">CU098_002430</name>
</gene>
<evidence type="ECO:0000313" key="3">
    <source>
        <dbReference type="Proteomes" id="UP000253551"/>
    </source>
</evidence>
<dbReference type="AlphaFoldDB" id="A0A367J6S3"/>
<dbReference type="OrthoDB" id="2095648at2759"/>
<dbReference type="InterPro" id="IPR036047">
    <property type="entry name" value="F-box-like_dom_sf"/>
</dbReference>
<dbReference type="Pfam" id="PF12937">
    <property type="entry name" value="F-box-like"/>
    <property type="match status" value="1"/>
</dbReference>
<accession>A0A367J6S3</accession>
<keyword evidence="3" id="KW-1185">Reference proteome</keyword>
<reference evidence="2 3" key="1">
    <citation type="journal article" date="2018" name="G3 (Bethesda)">
        <title>Phylogenetic and Phylogenomic Definition of Rhizopus Species.</title>
        <authorList>
            <person name="Gryganskyi A.P."/>
            <person name="Golan J."/>
            <person name="Dolatabadi S."/>
            <person name="Mondo S."/>
            <person name="Robb S."/>
            <person name="Idnurm A."/>
            <person name="Muszewska A."/>
            <person name="Steczkiewicz K."/>
            <person name="Masonjones S."/>
            <person name="Liao H.L."/>
            <person name="Gajdeczka M.T."/>
            <person name="Anike F."/>
            <person name="Vuek A."/>
            <person name="Anishchenko I.M."/>
            <person name="Voigt K."/>
            <person name="de Hoog G.S."/>
            <person name="Smith M.E."/>
            <person name="Heitman J."/>
            <person name="Vilgalys R."/>
            <person name="Stajich J.E."/>
        </authorList>
    </citation>
    <scope>NUCLEOTIDE SEQUENCE [LARGE SCALE GENOMIC DNA]</scope>
    <source>
        <strain evidence="2 3">LSU 92-RS-03</strain>
    </source>
</reference>
<dbReference type="Gene3D" id="3.80.10.10">
    <property type="entry name" value="Ribonuclease Inhibitor"/>
    <property type="match status" value="1"/>
</dbReference>
<sequence length="624" mass="72445">MSFKNLPTEIYLHIFRYLPKKSLTECQTICKASQTAATQTLCQSVGFSDILAARIQKDQVKMGLWVKSLEIHIQLICFEPILDQKLTDLFRLMPHLRILTLYYGGSSEKLLTFLIGLMDVDKKYMSHLQEMVLSGYRHDALIKDLYLSNMHRLCDTIQRLKLRGLESPFYQQHGMRVFDYVSAFKNLKCLTIVPDHTIQQQENQFNVLSILLACPTLEKLDYETHQTLEALLLEDLSKPTHVLKDFRFKAQNLPPTYASFMMDFILPQVNTFELKLMDDTMYDALIGPYASLFAQGLKSITYLKLDSFFTDIRQSKNTSLLTTVWRFLGQIKSLHPSVCTTVDIRLSSLRPTDLKSLELDVRKNRLKAHVHMYVHRTMTCVPDLLASFKKANQPELMDCLYLYDSFPEFLPVELLKGILISCRRLQCLMIQSVAHKESTIHCYASKPFVFQPTDTSTKENIRYADLLHVALQDTLLSTLNEYLPNIEYLSMQDCQVYLDKHNNTVLDLHHLSRLKSIDLNPFNIETAKMKTLFFKLNMKDNASLVYKTAVKSQRSMETLQITTDKYLHGYHRLTSVYTTLITIVCHQVDKVVFTTKSRYVPKFEFIFTPWHDYLTVVSNDQQQS</sequence>
<comment type="caution">
    <text evidence="2">The sequence shown here is derived from an EMBL/GenBank/DDBJ whole genome shotgun (WGS) entry which is preliminary data.</text>
</comment>
<protein>
    <recommendedName>
        <fullName evidence="1">F-box domain-containing protein</fullName>
    </recommendedName>
</protein>
<dbReference type="SUPFAM" id="SSF52047">
    <property type="entry name" value="RNI-like"/>
    <property type="match status" value="1"/>
</dbReference>
<proteinExistence type="predicted"/>
<dbReference type="Proteomes" id="UP000253551">
    <property type="component" value="Unassembled WGS sequence"/>
</dbReference>
<dbReference type="EMBL" id="PJQM01004117">
    <property type="protein sequence ID" value="RCH85654.1"/>
    <property type="molecule type" value="Genomic_DNA"/>
</dbReference>
<evidence type="ECO:0000313" key="2">
    <source>
        <dbReference type="EMBL" id="RCH85654.1"/>
    </source>
</evidence>